<organism evidence="2">
    <name type="scientific">Mesocestoides corti</name>
    <name type="common">Flatworm</name>
    <dbReference type="NCBI Taxonomy" id="53468"/>
    <lineage>
        <taxon>Eukaryota</taxon>
        <taxon>Metazoa</taxon>
        <taxon>Spiralia</taxon>
        <taxon>Lophotrochozoa</taxon>
        <taxon>Platyhelminthes</taxon>
        <taxon>Cestoda</taxon>
        <taxon>Eucestoda</taxon>
        <taxon>Cyclophyllidea</taxon>
        <taxon>Mesocestoididae</taxon>
        <taxon>Mesocestoides</taxon>
    </lineage>
</organism>
<evidence type="ECO:0000313" key="2">
    <source>
        <dbReference type="WBParaSite" id="MCU_006151-RB"/>
    </source>
</evidence>
<dbReference type="WBParaSite" id="MCU_006151-RB">
    <property type="protein sequence ID" value="MCU_006151-RB"/>
    <property type="gene ID" value="MCU_006151"/>
</dbReference>
<feature type="signal peptide" evidence="1">
    <location>
        <begin position="1"/>
        <end position="23"/>
    </location>
</feature>
<accession>A0A5K3F7M9</accession>
<protein>
    <submittedName>
        <fullName evidence="2">Secreted protein</fullName>
    </submittedName>
</protein>
<dbReference type="AlphaFoldDB" id="A0A5K3F7M9"/>
<reference evidence="2" key="1">
    <citation type="submission" date="2019-11" db="UniProtKB">
        <authorList>
            <consortium name="WormBaseParasite"/>
        </authorList>
    </citation>
    <scope>IDENTIFICATION</scope>
</reference>
<keyword evidence="1" id="KW-0732">Signal</keyword>
<feature type="chain" id="PRO_5024286481" evidence="1">
    <location>
        <begin position="24"/>
        <end position="109"/>
    </location>
</feature>
<proteinExistence type="predicted"/>
<name>A0A5K3F7M9_MESCO</name>
<sequence>MILLYYYFACYITLSTVLQSCHANDPEVIQQFWKQLYSQLPDPSLPNRLSNGQQMGVKLSVAVESAEFGHAYDDYVTGRSHYRLITGVPRVQLSGWTTRDLLIISKWTH</sequence>
<evidence type="ECO:0000256" key="1">
    <source>
        <dbReference type="SAM" id="SignalP"/>
    </source>
</evidence>